<accession>A0ACC2N141</accession>
<reference evidence="1" key="1">
    <citation type="submission" date="2023-04" db="EMBL/GenBank/DDBJ databases">
        <title>A chromosome-level genome assembly of the parasitoid wasp Eretmocerus hayati.</title>
        <authorList>
            <person name="Zhong Y."/>
            <person name="Liu S."/>
            <person name="Liu Y."/>
        </authorList>
    </citation>
    <scope>NUCLEOTIDE SEQUENCE</scope>
    <source>
        <strain evidence="1">ZJU_SS_LIU_2023</strain>
    </source>
</reference>
<dbReference type="EMBL" id="CM056744">
    <property type="protein sequence ID" value="KAJ8664436.1"/>
    <property type="molecule type" value="Genomic_DNA"/>
</dbReference>
<name>A0ACC2N141_9HYME</name>
<proteinExistence type="predicted"/>
<protein>
    <submittedName>
        <fullName evidence="1">Uncharacterized protein</fullName>
    </submittedName>
</protein>
<organism evidence="1 2">
    <name type="scientific">Eretmocerus hayati</name>
    <dbReference type="NCBI Taxonomy" id="131215"/>
    <lineage>
        <taxon>Eukaryota</taxon>
        <taxon>Metazoa</taxon>
        <taxon>Ecdysozoa</taxon>
        <taxon>Arthropoda</taxon>
        <taxon>Hexapoda</taxon>
        <taxon>Insecta</taxon>
        <taxon>Pterygota</taxon>
        <taxon>Neoptera</taxon>
        <taxon>Endopterygota</taxon>
        <taxon>Hymenoptera</taxon>
        <taxon>Apocrita</taxon>
        <taxon>Proctotrupomorpha</taxon>
        <taxon>Chalcidoidea</taxon>
        <taxon>Aphelinidae</taxon>
        <taxon>Aphelininae</taxon>
        <taxon>Eretmocerus</taxon>
    </lineage>
</organism>
<comment type="caution">
    <text evidence="1">The sequence shown here is derived from an EMBL/GenBank/DDBJ whole genome shotgun (WGS) entry which is preliminary data.</text>
</comment>
<dbReference type="Proteomes" id="UP001239111">
    <property type="component" value="Chromosome 4"/>
</dbReference>
<sequence length="497" mass="54197">MLAVGKSKYFKQLKKLYSSSQRNAASFPGCSHSSTPYKGASYETILKSRENLVTPSQKPFYKKPVLLHEGRAQWVWDHEGRRYLDMFGGIATVSVGHCHPRVVTAMSEQMYKIGHTTAIYLHPRYHEYAAKLISTMPTGLSSVYLTNSGSEATELAIQLARVYTGRHDIVSLRNCYHGGTSVAAATTAMSVYKYPLAQPPGHVHITNPDVYLGAWGGSNCRDSPVQAGNRKCNCSEGHCQAEENYFKDFTDTYKSTLPADGRIAAFTAESIQGVGGTVQFPRNYLKRVHAWVRERGGLCIADEVQTGFARTGSHFWGFQGHGLTPDIVVMAKGIGNGYPLGAVVTRPEIANKVISQAAYFNTFGGNPVACAVGSAVLDVIEEEGLQENALKVGTHMLLELADLQTEFPEVVGDVRGKGLMIGVELVADPDTRQPLHADQFAQIFEDIKDAGVLCGKGGVRGNVIRLKPPLCVTKEDADYTIEALRSALKNHKASRKP</sequence>
<keyword evidence="2" id="KW-1185">Reference proteome</keyword>
<evidence type="ECO:0000313" key="1">
    <source>
        <dbReference type="EMBL" id="KAJ8664436.1"/>
    </source>
</evidence>
<gene>
    <name evidence="1" type="ORF">QAD02_006098</name>
</gene>
<evidence type="ECO:0000313" key="2">
    <source>
        <dbReference type="Proteomes" id="UP001239111"/>
    </source>
</evidence>